<dbReference type="SUPFAM" id="SSF159888">
    <property type="entry name" value="YdhG-like"/>
    <property type="match status" value="1"/>
</dbReference>
<feature type="domain" description="YdhG-like" evidence="1">
    <location>
        <begin position="19"/>
        <end position="134"/>
    </location>
</feature>
<gene>
    <name evidence="2" type="ORF">GCM10022393_08890</name>
</gene>
<evidence type="ECO:0000259" key="1">
    <source>
        <dbReference type="Pfam" id="PF08818"/>
    </source>
</evidence>
<dbReference type="Gene3D" id="3.90.1150.200">
    <property type="match status" value="1"/>
</dbReference>
<dbReference type="Proteomes" id="UP001500459">
    <property type="component" value="Unassembled WGS sequence"/>
</dbReference>
<sequence length="152" mass="17706">MQYKATTPDEYIKQIPKERQATIQKLRDVIQHNLPKGFSEKISYGMIAYVVPHSIYPDGYHCNPKLPLPFISIASQKNYIAIYHSGLYAQKDLFNWFVDEYPKHVKTKLDIGKSCIRFKKPDQIPFGLIGELSAKMTPKEWVDIYKKVLNKK</sequence>
<proteinExistence type="predicted"/>
<comment type="caution">
    <text evidence="2">The sequence shown here is derived from an EMBL/GenBank/DDBJ whole genome shotgun (WGS) entry which is preliminary data.</text>
</comment>
<evidence type="ECO:0000313" key="3">
    <source>
        <dbReference type="Proteomes" id="UP001500459"/>
    </source>
</evidence>
<reference evidence="3" key="1">
    <citation type="journal article" date="2019" name="Int. J. Syst. Evol. Microbiol.">
        <title>The Global Catalogue of Microorganisms (GCM) 10K type strain sequencing project: providing services to taxonomists for standard genome sequencing and annotation.</title>
        <authorList>
            <consortium name="The Broad Institute Genomics Platform"/>
            <consortium name="The Broad Institute Genome Sequencing Center for Infectious Disease"/>
            <person name="Wu L."/>
            <person name="Ma J."/>
        </authorList>
    </citation>
    <scope>NUCLEOTIDE SEQUENCE [LARGE SCALE GENOMIC DNA]</scope>
    <source>
        <strain evidence="3">JCM 17106</strain>
    </source>
</reference>
<protein>
    <submittedName>
        <fullName evidence="2">DUF1801 domain-containing protein</fullName>
    </submittedName>
</protein>
<dbReference type="Pfam" id="PF08818">
    <property type="entry name" value="DUF1801"/>
    <property type="match status" value="1"/>
</dbReference>
<dbReference type="EMBL" id="BAABCW010000002">
    <property type="protein sequence ID" value="GAA4111298.1"/>
    <property type="molecule type" value="Genomic_DNA"/>
</dbReference>
<organism evidence="2 3">
    <name type="scientific">Aquimarina addita</name>
    <dbReference type="NCBI Taxonomy" id="870485"/>
    <lineage>
        <taxon>Bacteria</taxon>
        <taxon>Pseudomonadati</taxon>
        <taxon>Bacteroidota</taxon>
        <taxon>Flavobacteriia</taxon>
        <taxon>Flavobacteriales</taxon>
        <taxon>Flavobacteriaceae</taxon>
        <taxon>Aquimarina</taxon>
    </lineage>
</organism>
<dbReference type="RefSeq" id="WP_344925121.1">
    <property type="nucleotide sequence ID" value="NZ_BAABCW010000002.1"/>
</dbReference>
<dbReference type="InterPro" id="IPR014922">
    <property type="entry name" value="YdhG-like"/>
</dbReference>
<name>A0ABP7XCC5_9FLAO</name>
<keyword evidence="3" id="KW-1185">Reference proteome</keyword>
<evidence type="ECO:0000313" key="2">
    <source>
        <dbReference type="EMBL" id="GAA4111298.1"/>
    </source>
</evidence>
<accession>A0ABP7XCC5</accession>